<evidence type="ECO:0000256" key="8">
    <source>
        <dbReference type="SAM" id="MobiDB-lite"/>
    </source>
</evidence>
<dbReference type="InterPro" id="IPR000742">
    <property type="entry name" value="EGF"/>
</dbReference>
<dbReference type="Pfam" id="PF02210">
    <property type="entry name" value="Laminin_G_2"/>
    <property type="match status" value="6"/>
</dbReference>
<evidence type="ECO:0000259" key="10">
    <source>
        <dbReference type="PROSITE" id="PS50025"/>
    </source>
</evidence>
<feature type="compositionally biased region" description="Gly residues" evidence="8">
    <location>
        <begin position="1575"/>
        <end position="1586"/>
    </location>
</feature>
<feature type="region of interest" description="Disordered" evidence="8">
    <location>
        <begin position="1"/>
        <end position="30"/>
    </location>
</feature>
<feature type="domain" description="Laminin G" evidence="10">
    <location>
        <begin position="230"/>
        <end position="415"/>
    </location>
</feature>
<dbReference type="Gene3D" id="2.10.25.10">
    <property type="entry name" value="Laminin"/>
    <property type="match status" value="3"/>
</dbReference>
<feature type="domain" description="EGF-like" evidence="11">
    <location>
        <begin position="863"/>
        <end position="902"/>
    </location>
</feature>
<feature type="domain" description="Laminin G" evidence="10">
    <location>
        <begin position="476"/>
        <end position="671"/>
    </location>
</feature>
<accession>A0A1I8JU62</accession>
<feature type="region of interest" description="Disordered" evidence="8">
    <location>
        <begin position="1536"/>
        <end position="1839"/>
    </location>
</feature>
<dbReference type="SMART" id="SM00181">
    <property type="entry name" value="EGF"/>
    <property type="match status" value="3"/>
</dbReference>
<feature type="domain" description="EGF-like" evidence="11">
    <location>
        <begin position="1283"/>
        <end position="1320"/>
    </location>
</feature>
<dbReference type="VEuPathDB" id="VectorBase:AFUN016031"/>
<evidence type="ECO:0000256" key="3">
    <source>
        <dbReference type="ARBA" id="ARBA00022692"/>
    </source>
</evidence>
<evidence type="ECO:0000256" key="6">
    <source>
        <dbReference type="ARBA" id="ARBA00023157"/>
    </source>
</evidence>
<evidence type="ECO:0000259" key="11">
    <source>
        <dbReference type="PROSITE" id="PS50026"/>
    </source>
</evidence>
<dbReference type="CDD" id="cd00054">
    <property type="entry name" value="EGF_CA"/>
    <property type="match status" value="3"/>
</dbReference>
<keyword evidence="6" id="KW-1015">Disulfide bond</keyword>
<dbReference type="PROSITE" id="PS50025">
    <property type="entry name" value="LAM_G_DOMAIN"/>
    <property type="match status" value="6"/>
</dbReference>
<feature type="compositionally biased region" description="Basic and acidic residues" evidence="8">
    <location>
        <begin position="1749"/>
        <end position="1759"/>
    </location>
</feature>
<keyword evidence="4 9" id="KW-1133">Transmembrane helix</keyword>
<keyword evidence="2 7" id="KW-0245">EGF-like domain</keyword>
<dbReference type="SMART" id="SM00282">
    <property type="entry name" value="LamG"/>
    <property type="match status" value="6"/>
</dbReference>
<dbReference type="GO" id="GO:0016020">
    <property type="term" value="C:membrane"/>
    <property type="evidence" value="ECO:0007669"/>
    <property type="project" value="UniProtKB-SubCell"/>
</dbReference>
<feature type="compositionally biased region" description="Low complexity" evidence="8">
    <location>
        <begin position="1679"/>
        <end position="1735"/>
    </location>
</feature>
<sequence>MASVREEEHSIRVMARERDRGGGGPQTSEQAECVSIMESATLHSGERNVIRLSARRKCKRKLREPASCAMAVDGAAGCVPAEVALPHRQYLCQSHSNSIKSPNHADNNVCTVPGKGASVVRPQRNSSLKQPRNGALSNGDNNSNYHCQQSAGTTTTTMGTTPTFVSPSNAHQSFGLASASTLSPPSSSSPSPSLPFSLPKILSNAMVTVRLPRLLLLGLLLSVLGHGCSGFVLDGSQNSFAQFRKWYTGLNGSLELEFKTEQPNGLVLYTDDGGTFDFFELKLVEGALRLRYNLGGGAQIITVGRDLHDGHWHKVQVMRNDEHTTLTVDGVSQSRSSRGKEFLFGKFATNSDVFVGGMPNWYNTKLALLALPSVIFEPRFRGSVRNLVYSDQPGVSPRRQEMRQPRDIKCGDSPCDLTAMPREKVTRQLRTNVTDACERHDPCQHGGICISTDSGPICECRNVEYEGTYCERDKAPSEATFRGTEFLSYDLGQTGGEPIVSAQDAITLYFRTRQPNGLLFYTGHGTDYLNLALRDGGVSLTMGLSNGKQEMHIKPSRVRFDDHQWHKVTVHRRIQEISSITSFCRLVAVVDDVYTDHSHIAGKFTMLSSSRVYVGGAVNPRALLGARVHNNFVGCLRKVEFSADTLRLNLIDLARTGSKLIQVAGRVDYTCPSGDPQDPVTFTTRESYLLLPPWDASKQGILSFKFRTNEPNGLIILNTMTRAPKSNFFAVELLNGHIYIHMDLGSGAVKVRASRRRVDDGVWHELSLRRNGRDGKVGVDGQWNEFRTPGEASQMQLDSPMYIGGIGPPYAEIYIPPAIWTATLRQGFVGCLRDLTLSGKPVDIAHIARQQDSGAIKPSCHVIANQCGGQVSPCQNGGQCTEGWNRPLCDCSATLFTGPTCGRESATLAFNGSQHMAVWIGGTQGSRTQTEELVIRFKTSRPAGLLLLTSAESSSSDRLEIGLVAGRVRANVRLGDREKNLLAGLTVLNDNNWHTVRFSRRASNLRLQVDGTQPVRGMLSEAILGRHSTLEVKSIHLGGLFHAEEEIQMTAAMPNFVGQLQGFVYNGHRYIDLVKSLGPELSSLPTTTFKLTARFVNSPPGSPYLPATFRSKHSYVGLPILKAYSSVFIDFRFKTLEPNGLLFYNGGKRSDFVAVELVNGHIHYVFDLGDGPITLRDKARIHMNDNRWHSVSIRRPGPKTHTLAVDESIEIYTASGNNMHLELEGILYVGGVFKDMYTRLPSSIASRSGFEGCIASVDLADTSPSLTEDAVVPSSLVVSGCEGPTKCSQNACANRGVCVQQWNAYACECDMTSFTGPTCYDESISYEFGNNKGLIQYNFPPGRQPDTEEDSIALGFVTTKSDAVLLRIESSTTQDYIEMEIVEGNVFTVYNVGTQDLPLGEVAVKVNDNNYHIVRFTRTGANATLQIDDYNVQTVSSIGHQSTVFTSMANIQVGGKIARNGRSRIERPFSGVIAGLSVNRLRVLDLAAERDPHINVRGDVQLVTGVLDRNDQRMQQTPASGYPGVMDDLIFSGAGSGCRGDDEDECTPPFENGSGDDLITPVYVPPTKQTATTSSGGGGKDGSGGRGRGKPGEKLCDDEDCLHGSGSGEVTEVFTTSTARSSETSPEMTYTTVDFDRKTDGTPSYTTQRRTPDTYSSSSHTTSEMDTTSGMSSGGTTGSYGSSSGSYGSPVDSYGTTVSMGTTGSGTTAGTTTSGRVITTSTGTTVGLSTYGSTTQQQQHTPSETTVSYRDRDRDHIRETTYPQTPTTTEEEIVDVHQPTDDEDDGEEHRTTVHQTPNGRRPPPVKVAEPPNPEPEQPYQPHPQPYPPTRLPKHKGGRINSEAEERTAMIIGIVAGALIAVILVILLVLWIKSNGDRSYKTEHDKSGLYGQGPSAALLGGSHGNSGTHNAHHYNQQAQQGSHHQPQHHHQPSAPPHYNGHHSNGGSTLPLNGSLRHHGPGNGAMGVSGAGGGMGMGSGGNMSMGYGGLNGSGSDKGSMQSSGGGGGVSGGPGGGGMGQQQRKSRNSKDIKEWYV</sequence>
<feature type="domain" description="Laminin G" evidence="10">
    <location>
        <begin position="1105"/>
        <end position="1281"/>
    </location>
</feature>
<dbReference type="InterPro" id="IPR050372">
    <property type="entry name" value="Neurexin-related_CASP"/>
</dbReference>
<dbReference type="FunFam" id="2.60.120.200:FF:000170">
    <property type="entry name" value="neurexin-1 isoform X4"/>
    <property type="match status" value="1"/>
</dbReference>
<feature type="compositionally biased region" description="Low complexity" evidence="8">
    <location>
        <begin position="1991"/>
        <end position="2000"/>
    </location>
</feature>
<feature type="compositionally biased region" description="Low complexity" evidence="8">
    <location>
        <begin position="152"/>
        <end position="163"/>
    </location>
</feature>
<evidence type="ECO:0000256" key="7">
    <source>
        <dbReference type="PROSITE-ProRule" id="PRU00076"/>
    </source>
</evidence>
<proteinExistence type="predicted"/>
<feature type="region of interest" description="Disordered" evidence="8">
    <location>
        <begin position="114"/>
        <end position="165"/>
    </location>
</feature>
<feature type="compositionally biased region" description="Basic and acidic residues" evidence="8">
    <location>
        <begin position="1"/>
        <end position="21"/>
    </location>
</feature>
<feature type="domain" description="Laminin G" evidence="10">
    <location>
        <begin position="1324"/>
        <end position="1500"/>
    </location>
</feature>
<organism evidence="12">
    <name type="scientific">Anopheles funestus</name>
    <name type="common">African malaria mosquito</name>
    <dbReference type="NCBI Taxonomy" id="62324"/>
    <lineage>
        <taxon>Eukaryota</taxon>
        <taxon>Metazoa</taxon>
        <taxon>Ecdysozoa</taxon>
        <taxon>Arthropoda</taxon>
        <taxon>Hexapoda</taxon>
        <taxon>Insecta</taxon>
        <taxon>Pterygota</taxon>
        <taxon>Neoptera</taxon>
        <taxon>Endopterygota</taxon>
        <taxon>Diptera</taxon>
        <taxon>Nematocera</taxon>
        <taxon>Culicoidea</taxon>
        <taxon>Culicidae</taxon>
        <taxon>Anophelinae</taxon>
        <taxon>Anopheles</taxon>
    </lineage>
</organism>
<feature type="transmembrane region" description="Helical" evidence="9">
    <location>
        <begin position="1848"/>
        <end position="1871"/>
    </location>
</feature>
<dbReference type="STRING" id="62324.A0A1I8JU62"/>
<feature type="domain" description="EGF-like" evidence="11">
    <location>
        <begin position="433"/>
        <end position="471"/>
    </location>
</feature>
<keyword evidence="5 9" id="KW-0472">Membrane</keyword>
<feature type="region of interest" description="Disordered" evidence="8">
    <location>
        <begin position="1878"/>
        <end position="1966"/>
    </location>
</feature>
<dbReference type="InterPro" id="IPR001791">
    <property type="entry name" value="Laminin_G"/>
</dbReference>
<keyword evidence="3 9" id="KW-0812">Transmembrane</keyword>
<dbReference type="PANTHER" id="PTHR15036:SF89">
    <property type="entry name" value="NEUREXIN 1, ISOFORM F"/>
    <property type="match status" value="1"/>
</dbReference>
<feature type="compositionally biased region" description="Polar residues" evidence="8">
    <location>
        <begin position="1940"/>
        <end position="1950"/>
    </location>
</feature>
<feature type="compositionally biased region" description="Polar residues" evidence="8">
    <location>
        <begin position="1613"/>
        <end position="1632"/>
    </location>
</feature>
<feature type="compositionally biased region" description="Polar residues" evidence="8">
    <location>
        <begin position="1641"/>
        <end position="1660"/>
    </location>
</feature>
<name>A0A1I8JU62_ANOFN</name>
<feature type="compositionally biased region" description="Low complexity" evidence="8">
    <location>
        <begin position="1912"/>
        <end position="1923"/>
    </location>
</feature>
<evidence type="ECO:0000313" key="12">
    <source>
        <dbReference type="EnsemblMetazoa" id="AFUN016031-PA"/>
    </source>
</evidence>
<feature type="compositionally biased region" description="Pro residues" evidence="8">
    <location>
        <begin position="1800"/>
        <end position="1830"/>
    </location>
</feature>
<dbReference type="InterPro" id="IPR013320">
    <property type="entry name" value="ConA-like_dom_sf"/>
</dbReference>
<evidence type="ECO:0000256" key="4">
    <source>
        <dbReference type="ARBA" id="ARBA00022989"/>
    </source>
</evidence>
<dbReference type="SUPFAM" id="SSF49899">
    <property type="entry name" value="Concanavalin A-like lectins/glucanases"/>
    <property type="match status" value="6"/>
</dbReference>
<dbReference type="Gene3D" id="2.60.120.200">
    <property type="match status" value="6"/>
</dbReference>
<dbReference type="PANTHER" id="PTHR15036">
    <property type="entry name" value="PIKACHURIN-LIKE PROTEIN"/>
    <property type="match status" value="1"/>
</dbReference>
<dbReference type="EnsemblMetazoa" id="AFUN016031-RA">
    <property type="protein sequence ID" value="AFUN016031-PA"/>
    <property type="gene ID" value="AFUN016031"/>
</dbReference>
<comment type="caution">
    <text evidence="7">Lacks conserved residue(s) required for the propagation of feature annotation.</text>
</comment>
<protein>
    <submittedName>
        <fullName evidence="12">Uncharacterized protein</fullName>
    </submittedName>
</protein>
<feature type="compositionally biased region" description="Polar residues" evidence="8">
    <location>
        <begin position="123"/>
        <end position="151"/>
    </location>
</feature>
<dbReference type="VEuPathDB" id="VectorBase:AFUN2_002589"/>
<feature type="compositionally biased region" description="Polar residues" evidence="8">
    <location>
        <begin position="1736"/>
        <end position="1748"/>
    </location>
</feature>
<feature type="region of interest" description="Disordered" evidence="8">
    <location>
        <begin position="1986"/>
        <end position="2034"/>
    </location>
</feature>
<evidence type="ECO:0000256" key="2">
    <source>
        <dbReference type="ARBA" id="ARBA00022536"/>
    </source>
</evidence>
<comment type="subcellular location">
    <subcellularLocation>
        <location evidence="1">Membrane</location>
    </subcellularLocation>
</comment>
<dbReference type="FunFam" id="2.60.120.200:FF:000153">
    <property type="entry name" value="neurexin-1 isoform X3"/>
    <property type="match status" value="1"/>
</dbReference>
<dbReference type="FunFam" id="2.60.120.200:FF:000166">
    <property type="entry name" value="neurexin-1 isoform X4"/>
    <property type="match status" value="1"/>
</dbReference>
<dbReference type="FunFam" id="2.10.25.10:FF:000015">
    <property type="entry name" value="neurexin-1 isoform X1"/>
    <property type="match status" value="1"/>
</dbReference>
<evidence type="ECO:0000256" key="1">
    <source>
        <dbReference type="ARBA" id="ARBA00004370"/>
    </source>
</evidence>
<reference evidence="12" key="1">
    <citation type="submission" date="2020-05" db="UniProtKB">
        <authorList>
            <consortium name="EnsemblMetazoa"/>
        </authorList>
    </citation>
    <scope>IDENTIFICATION</scope>
    <source>
        <strain evidence="12">FUMOZ</strain>
    </source>
</reference>
<feature type="domain" description="Laminin G" evidence="10">
    <location>
        <begin position="678"/>
        <end position="860"/>
    </location>
</feature>
<feature type="compositionally biased region" description="Basic and acidic residues" evidence="8">
    <location>
        <begin position="2025"/>
        <end position="2034"/>
    </location>
</feature>
<evidence type="ECO:0000256" key="9">
    <source>
        <dbReference type="SAM" id="Phobius"/>
    </source>
</evidence>
<feature type="domain" description="Laminin G" evidence="10">
    <location>
        <begin position="907"/>
        <end position="1088"/>
    </location>
</feature>
<feature type="compositionally biased region" description="Low complexity" evidence="8">
    <location>
        <begin position="1661"/>
        <end position="1671"/>
    </location>
</feature>
<dbReference type="CDD" id="cd00110">
    <property type="entry name" value="LamG"/>
    <property type="match status" value="6"/>
</dbReference>
<dbReference type="PROSITE" id="PS50026">
    <property type="entry name" value="EGF_3"/>
    <property type="match status" value="3"/>
</dbReference>
<evidence type="ECO:0000256" key="5">
    <source>
        <dbReference type="ARBA" id="ARBA00023136"/>
    </source>
</evidence>
<feature type="compositionally biased region" description="Gly residues" evidence="8">
    <location>
        <begin position="2001"/>
        <end position="2017"/>
    </location>
</feature>